<keyword evidence="1" id="KW-0812">Transmembrane</keyword>
<gene>
    <name evidence="3" type="ORF">BU085_02230</name>
</gene>
<protein>
    <recommendedName>
        <fullName evidence="2">DUF4064 domain-containing protein</fullName>
    </recommendedName>
</protein>
<dbReference type="EMBL" id="PZEV01000004">
    <property type="protein sequence ID" value="PTI52301.1"/>
    <property type="molecule type" value="Genomic_DNA"/>
</dbReference>
<keyword evidence="1" id="KW-0472">Membrane</keyword>
<evidence type="ECO:0000313" key="3">
    <source>
        <dbReference type="EMBL" id="PTI52301.1"/>
    </source>
</evidence>
<comment type="caution">
    <text evidence="3">The sequence shown here is derived from an EMBL/GenBank/DDBJ whole genome shotgun (WGS) entry which is preliminary data.</text>
</comment>
<keyword evidence="1" id="KW-1133">Transmembrane helix</keyword>
<dbReference type="Proteomes" id="UP000240717">
    <property type="component" value="Unassembled WGS sequence"/>
</dbReference>
<accession>A0A2T4Q348</accession>
<dbReference type="AlphaFoldDB" id="A0A2T4Q348"/>
<dbReference type="STRING" id="1194526.A284_00900"/>
<organism evidence="3 4">
    <name type="scientific">Staphylococcus warneri</name>
    <dbReference type="NCBI Taxonomy" id="1292"/>
    <lineage>
        <taxon>Bacteria</taxon>
        <taxon>Bacillati</taxon>
        <taxon>Bacillota</taxon>
        <taxon>Bacilli</taxon>
        <taxon>Bacillales</taxon>
        <taxon>Staphylococcaceae</taxon>
        <taxon>Staphylococcus</taxon>
    </lineage>
</organism>
<reference evidence="3 4" key="1">
    <citation type="journal article" date="2016" name="Front. Microbiol.">
        <title>Comprehensive Phylogenetic Analysis of Bovine Non-aureus Staphylococci Species Based on Whole-Genome Sequencing.</title>
        <authorList>
            <person name="Naushad S."/>
            <person name="Barkema H.W."/>
            <person name="Luby C."/>
            <person name="Condas L.A."/>
            <person name="Nobrega D.B."/>
            <person name="Carson D.A."/>
            <person name="De Buck J."/>
        </authorList>
    </citation>
    <scope>NUCLEOTIDE SEQUENCE [LARGE SCALE GENOMIC DNA]</scope>
    <source>
        <strain evidence="3 4">SNUC 2993</strain>
    </source>
</reference>
<feature type="transmembrane region" description="Helical" evidence="1">
    <location>
        <begin position="81"/>
        <end position="114"/>
    </location>
</feature>
<feature type="transmembrane region" description="Helical" evidence="1">
    <location>
        <begin position="51"/>
        <end position="72"/>
    </location>
</feature>
<dbReference type="RefSeq" id="WP_107533079.1">
    <property type="nucleotide sequence ID" value="NZ_PZEV01000004.1"/>
</dbReference>
<dbReference type="InterPro" id="IPR025273">
    <property type="entry name" value="DUF4064"/>
</dbReference>
<evidence type="ECO:0000259" key="2">
    <source>
        <dbReference type="Pfam" id="PF13273"/>
    </source>
</evidence>
<sequence length="116" mass="12381">MDNYQFERPTNRVAEMILGIMGSIFGMLGGLFAIMVGSIGNEFEASDSGQVFGLGVAVILTCIITLILSCIINKKRILMGVLLVIGGLLNFIFIGFFGILSGILILVAGILALIRK</sequence>
<proteinExistence type="predicted"/>
<feature type="transmembrane region" description="Helical" evidence="1">
    <location>
        <begin position="16"/>
        <end position="39"/>
    </location>
</feature>
<evidence type="ECO:0000313" key="4">
    <source>
        <dbReference type="Proteomes" id="UP000240717"/>
    </source>
</evidence>
<dbReference type="Pfam" id="PF13273">
    <property type="entry name" value="DUF4064"/>
    <property type="match status" value="1"/>
</dbReference>
<name>A0A2T4Q348_STAWA</name>
<evidence type="ECO:0000256" key="1">
    <source>
        <dbReference type="SAM" id="Phobius"/>
    </source>
</evidence>
<feature type="domain" description="DUF4064" evidence="2">
    <location>
        <begin position="11"/>
        <end position="93"/>
    </location>
</feature>